<dbReference type="EC" id="5.1.1.3" evidence="2 7"/>
<keyword evidence="4 7" id="KW-0573">Peptidoglycan synthesis</keyword>
<feature type="binding site" evidence="7">
    <location>
        <begin position="181"/>
        <end position="182"/>
    </location>
    <ligand>
        <name>substrate</name>
    </ligand>
</feature>
<feature type="binding site" evidence="7">
    <location>
        <begin position="7"/>
        <end position="8"/>
    </location>
    <ligand>
        <name>substrate</name>
    </ligand>
</feature>
<evidence type="ECO:0000256" key="2">
    <source>
        <dbReference type="ARBA" id="ARBA00013090"/>
    </source>
</evidence>
<dbReference type="PROSITE" id="PS00923">
    <property type="entry name" value="ASP_GLU_RACEMASE_1"/>
    <property type="match status" value="1"/>
</dbReference>
<evidence type="ECO:0000256" key="7">
    <source>
        <dbReference type="HAMAP-Rule" id="MF_00258"/>
    </source>
</evidence>
<dbReference type="HAMAP" id="MF_00258">
    <property type="entry name" value="Glu_racemase"/>
    <property type="match status" value="1"/>
</dbReference>
<dbReference type="GO" id="GO:0008881">
    <property type="term" value="F:glutamate racemase activity"/>
    <property type="evidence" value="ECO:0007669"/>
    <property type="project" value="UniProtKB-UniRule"/>
</dbReference>
<dbReference type="InterPro" id="IPR015942">
    <property type="entry name" value="Asp/Glu/hydantoin_racemase"/>
</dbReference>
<dbReference type="AlphaFoldDB" id="A0A9D1SNG6"/>
<evidence type="ECO:0000256" key="4">
    <source>
        <dbReference type="ARBA" id="ARBA00022984"/>
    </source>
</evidence>
<reference evidence="8" key="1">
    <citation type="submission" date="2020-10" db="EMBL/GenBank/DDBJ databases">
        <authorList>
            <person name="Gilroy R."/>
        </authorList>
    </citation>
    <scope>NUCLEOTIDE SEQUENCE</scope>
    <source>
        <strain evidence="8">CHK176-6737</strain>
    </source>
</reference>
<evidence type="ECO:0000313" key="9">
    <source>
        <dbReference type="Proteomes" id="UP000824125"/>
    </source>
</evidence>
<evidence type="ECO:0000256" key="1">
    <source>
        <dbReference type="ARBA" id="ARBA00001602"/>
    </source>
</evidence>
<comment type="catalytic activity">
    <reaction evidence="1 7">
        <text>L-glutamate = D-glutamate</text>
        <dbReference type="Rhea" id="RHEA:12813"/>
        <dbReference type="ChEBI" id="CHEBI:29985"/>
        <dbReference type="ChEBI" id="CHEBI:29986"/>
        <dbReference type="EC" id="5.1.1.3"/>
    </reaction>
</comment>
<dbReference type="SUPFAM" id="SSF53681">
    <property type="entry name" value="Aspartate/glutamate racemase"/>
    <property type="match status" value="2"/>
</dbReference>
<dbReference type="NCBIfam" id="TIGR00067">
    <property type="entry name" value="glut_race"/>
    <property type="match status" value="1"/>
</dbReference>
<keyword evidence="6 7" id="KW-0961">Cell wall biogenesis/degradation</keyword>
<feature type="active site" description="Proton donor/acceptor" evidence="7">
    <location>
        <position position="180"/>
    </location>
</feature>
<dbReference type="InterPro" id="IPR018187">
    <property type="entry name" value="Asp/Glu_racemase_AS_1"/>
</dbReference>
<dbReference type="GO" id="GO:0071555">
    <property type="term" value="P:cell wall organization"/>
    <property type="evidence" value="ECO:0007669"/>
    <property type="project" value="UniProtKB-KW"/>
</dbReference>
<feature type="active site" description="Proton donor/acceptor" evidence="7">
    <location>
        <position position="70"/>
    </location>
</feature>
<dbReference type="GO" id="GO:0009252">
    <property type="term" value="P:peptidoglycan biosynthetic process"/>
    <property type="evidence" value="ECO:0007669"/>
    <property type="project" value="UniProtKB-UniRule"/>
</dbReference>
<organism evidence="8 9">
    <name type="scientific">Candidatus Scybalenecus merdavium</name>
    <dbReference type="NCBI Taxonomy" id="2840939"/>
    <lineage>
        <taxon>Bacteria</taxon>
        <taxon>Bacillati</taxon>
        <taxon>Bacillota</taxon>
        <taxon>Clostridia</taxon>
        <taxon>Eubacteriales</taxon>
        <taxon>Oscillospiraceae</taxon>
        <taxon>Oscillospiraceae incertae sedis</taxon>
        <taxon>Candidatus Scybalenecus</taxon>
    </lineage>
</organism>
<evidence type="ECO:0000256" key="6">
    <source>
        <dbReference type="ARBA" id="ARBA00023316"/>
    </source>
</evidence>
<comment type="caution">
    <text evidence="8">The sequence shown here is derived from an EMBL/GenBank/DDBJ whole genome shotgun (WGS) entry which is preliminary data.</text>
</comment>
<name>A0A9D1SNG6_9FIRM</name>
<dbReference type="PANTHER" id="PTHR21198">
    <property type="entry name" value="GLUTAMATE RACEMASE"/>
    <property type="match status" value="1"/>
</dbReference>
<proteinExistence type="inferred from homology"/>
<evidence type="ECO:0000313" key="8">
    <source>
        <dbReference type="EMBL" id="HIU69452.1"/>
    </source>
</evidence>
<dbReference type="PANTHER" id="PTHR21198:SF3">
    <property type="entry name" value="GLUTAMATE RACEMASE"/>
    <property type="match status" value="1"/>
</dbReference>
<dbReference type="InterPro" id="IPR004391">
    <property type="entry name" value="Glu_race"/>
</dbReference>
<protein>
    <recommendedName>
        <fullName evidence="2 7">Glutamate racemase</fullName>
        <ecNumber evidence="2 7">5.1.1.3</ecNumber>
    </recommendedName>
</protein>
<comment type="similarity">
    <text evidence="7">Belongs to the aspartate/glutamate racemases family.</text>
</comment>
<dbReference type="InterPro" id="IPR001920">
    <property type="entry name" value="Asp/Glu_race"/>
</dbReference>
<evidence type="ECO:0000256" key="3">
    <source>
        <dbReference type="ARBA" id="ARBA00022960"/>
    </source>
</evidence>
<feature type="binding site" evidence="7">
    <location>
        <begin position="71"/>
        <end position="72"/>
    </location>
    <ligand>
        <name>substrate</name>
    </ligand>
</feature>
<dbReference type="Gene3D" id="3.40.50.1860">
    <property type="match status" value="2"/>
</dbReference>
<comment type="function">
    <text evidence="7">Provides the (R)-glutamate required for cell wall biosynthesis.</text>
</comment>
<dbReference type="EMBL" id="DVNM01000031">
    <property type="protein sequence ID" value="HIU69452.1"/>
    <property type="molecule type" value="Genomic_DNA"/>
</dbReference>
<dbReference type="GO" id="GO:0008360">
    <property type="term" value="P:regulation of cell shape"/>
    <property type="evidence" value="ECO:0007669"/>
    <property type="project" value="UniProtKB-KW"/>
</dbReference>
<keyword evidence="3 7" id="KW-0133">Cell shape</keyword>
<dbReference type="Pfam" id="PF01177">
    <property type="entry name" value="Asp_Glu_race"/>
    <property type="match status" value="1"/>
</dbReference>
<sequence>MKIGFYDSGIGGLSVLQTAMEMLPNEEFIYYADTDHVPYGEKSNDEILAFARRAVDFLIAKDAKAIVIACNTATSVAAKYLRGVHTLPIIGMEPAVKPAVEEKNHKRILVSATPVTIREKKLHDLIERVDLHHETDLIALGGLVTFAERGEFDSPAVHAYLKEALAPFAFENYSAFVLGCTHFNYFKDTLRQILPAHIRFVDGCDGTARQLKNVLTQNGLLEQNKRSAEFYFSGRPADSDKEKAYFHQLLDRLEAMAKIS</sequence>
<dbReference type="Proteomes" id="UP000824125">
    <property type="component" value="Unassembled WGS sequence"/>
</dbReference>
<gene>
    <name evidence="7 8" type="primary">murI</name>
    <name evidence="8" type="ORF">IAD23_05770</name>
</gene>
<comment type="pathway">
    <text evidence="7">Cell wall biogenesis; peptidoglycan biosynthesis.</text>
</comment>
<evidence type="ECO:0000256" key="5">
    <source>
        <dbReference type="ARBA" id="ARBA00023235"/>
    </source>
</evidence>
<accession>A0A9D1SNG6</accession>
<keyword evidence="5 7" id="KW-0413">Isomerase</keyword>
<reference evidence="8" key="2">
    <citation type="journal article" date="2021" name="PeerJ">
        <title>Extensive microbial diversity within the chicken gut microbiome revealed by metagenomics and culture.</title>
        <authorList>
            <person name="Gilroy R."/>
            <person name="Ravi A."/>
            <person name="Getino M."/>
            <person name="Pursley I."/>
            <person name="Horton D.L."/>
            <person name="Alikhan N.F."/>
            <person name="Baker D."/>
            <person name="Gharbi K."/>
            <person name="Hall N."/>
            <person name="Watson M."/>
            <person name="Adriaenssens E.M."/>
            <person name="Foster-Nyarko E."/>
            <person name="Jarju S."/>
            <person name="Secka A."/>
            <person name="Antonio M."/>
            <person name="Oren A."/>
            <person name="Chaudhuri R.R."/>
            <person name="La Ragione R."/>
            <person name="Hildebrand F."/>
            <person name="Pallen M.J."/>
        </authorList>
    </citation>
    <scope>NUCLEOTIDE SEQUENCE</scope>
    <source>
        <strain evidence="8">CHK176-6737</strain>
    </source>
</reference>
<feature type="binding site" evidence="7">
    <location>
        <begin position="39"/>
        <end position="40"/>
    </location>
    <ligand>
        <name>substrate</name>
    </ligand>
</feature>